<keyword evidence="2" id="KW-1003">Cell membrane</keyword>
<evidence type="ECO:0000256" key="1">
    <source>
        <dbReference type="ARBA" id="ARBA00004651"/>
    </source>
</evidence>
<evidence type="ECO:0000313" key="9">
    <source>
        <dbReference type="Proteomes" id="UP000695000"/>
    </source>
</evidence>
<name>A0ABM1MD75_NICVS</name>
<evidence type="ECO:0000313" key="10">
    <source>
        <dbReference type="RefSeq" id="XP_017772525.1"/>
    </source>
</evidence>
<evidence type="ECO:0000256" key="4">
    <source>
        <dbReference type="ARBA" id="ARBA00022989"/>
    </source>
</evidence>
<dbReference type="SUPFAM" id="SSF53850">
    <property type="entry name" value="Periplasmic binding protein-like II"/>
    <property type="match status" value="1"/>
</dbReference>
<dbReference type="InterPro" id="IPR052192">
    <property type="entry name" value="Insect_Ionotropic_Sensory_Rcpt"/>
</dbReference>
<evidence type="ECO:0000256" key="8">
    <source>
        <dbReference type="SAM" id="Phobius"/>
    </source>
</evidence>
<dbReference type="RefSeq" id="XP_017772525.1">
    <property type="nucleotide sequence ID" value="XM_017917036.1"/>
</dbReference>
<keyword evidence="4 8" id="KW-1133">Transmembrane helix</keyword>
<accession>A0ABM1MD75</accession>
<dbReference type="GeneID" id="108559690"/>
<protein>
    <submittedName>
        <fullName evidence="10">Uncharacterized protein LOC108559690</fullName>
    </submittedName>
</protein>
<keyword evidence="5 8" id="KW-0472">Membrane</keyword>
<comment type="subcellular location">
    <subcellularLocation>
        <location evidence="1">Cell membrane</location>
        <topology evidence="1">Multi-pass membrane protein</topology>
    </subcellularLocation>
</comment>
<evidence type="ECO:0000256" key="7">
    <source>
        <dbReference type="ARBA" id="ARBA00023180"/>
    </source>
</evidence>
<gene>
    <name evidence="10" type="primary">LOC108559690</name>
</gene>
<evidence type="ECO:0000256" key="2">
    <source>
        <dbReference type="ARBA" id="ARBA00022475"/>
    </source>
</evidence>
<evidence type="ECO:0000256" key="5">
    <source>
        <dbReference type="ARBA" id="ARBA00023136"/>
    </source>
</evidence>
<evidence type="ECO:0000256" key="6">
    <source>
        <dbReference type="ARBA" id="ARBA00023170"/>
    </source>
</evidence>
<sequence>MKGEKGNLLSSKTISQADDAKYLGLFLDRRLTWKKHIATKRKQLGIKFAKLYWLIGKRYPLSYVTNDMIHNDLHMNTVKSEIPKFSDRYQNRLENHPNSLALSLLDNKDHEGSELTLMYEYAKRHNITINFKEKSPWGKMFANFTGIGLMGALAADEADIVFNFFTHRYGGFNGSDLMHLDSWSSLSGRFEHNLDLFPNKVEDQNGRILRAAAFTYIPYSNLDNGLGSEMQLAKEYARRHNNNLIISRDYPWGEVYGNRTGTGILGTVVRDETDFAFTGVFSWFRNHHYLDYSHDFMVSKVTCITPSPSYIGKIDTPKQLAESNLTWVGTQISSWTDNIIYDEQEEYKVLVKNAEELKANRLNDKTVAYAIEKLQTNYYAFDELITEKVIKSYRAMEEYMYFTHCIFAFRKNSVLLPGFNKLLLRAQASGLGLKWETDAIIQSSLRKQYAMDYENFKVRGNIRLNFPRFEGVLILWSCGLSIAIFCFLGELII</sequence>
<keyword evidence="9" id="KW-1185">Reference proteome</keyword>
<dbReference type="PANTHER" id="PTHR42643:SF40">
    <property type="entry name" value="IONOTROPIC RECEPTOR 41A-RELATED"/>
    <property type="match status" value="1"/>
</dbReference>
<dbReference type="Gene3D" id="3.40.190.10">
    <property type="entry name" value="Periplasmic binding protein-like II"/>
    <property type="match status" value="2"/>
</dbReference>
<keyword evidence="7" id="KW-0325">Glycoprotein</keyword>
<keyword evidence="6" id="KW-0675">Receptor</keyword>
<proteinExistence type="predicted"/>
<dbReference type="Proteomes" id="UP000695000">
    <property type="component" value="Unplaced"/>
</dbReference>
<feature type="transmembrane region" description="Helical" evidence="8">
    <location>
        <begin position="473"/>
        <end position="492"/>
    </location>
</feature>
<evidence type="ECO:0000256" key="3">
    <source>
        <dbReference type="ARBA" id="ARBA00022692"/>
    </source>
</evidence>
<keyword evidence="3 8" id="KW-0812">Transmembrane</keyword>
<reference evidence="10" key="1">
    <citation type="submission" date="2025-08" db="UniProtKB">
        <authorList>
            <consortium name="RefSeq"/>
        </authorList>
    </citation>
    <scope>IDENTIFICATION</scope>
    <source>
        <tissue evidence="10">Whole Larva</tissue>
    </source>
</reference>
<organism evidence="9 10">
    <name type="scientific">Nicrophorus vespilloides</name>
    <name type="common">Boreal carrion beetle</name>
    <dbReference type="NCBI Taxonomy" id="110193"/>
    <lineage>
        <taxon>Eukaryota</taxon>
        <taxon>Metazoa</taxon>
        <taxon>Ecdysozoa</taxon>
        <taxon>Arthropoda</taxon>
        <taxon>Hexapoda</taxon>
        <taxon>Insecta</taxon>
        <taxon>Pterygota</taxon>
        <taxon>Neoptera</taxon>
        <taxon>Endopterygota</taxon>
        <taxon>Coleoptera</taxon>
        <taxon>Polyphaga</taxon>
        <taxon>Staphyliniformia</taxon>
        <taxon>Silphidae</taxon>
        <taxon>Nicrophorinae</taxon>
        <taxon>Nicrophorus</taxon>
    </lineage>
</organism>
<dbReference type="PANTHER" id="PTHR42643">
    <property type="entry name" value="IONOTROPIC RECEPTOR 20A-RELATED"/>
    <property type="match status" value="1"/>
</dbReference>